<evidence type="ECO:0000313" key="2">
    <source>
        <dbReference type="Proteomes" id="UP001060085"/>
    </source>
</evidence>
<proteinExistence type="predicted"/>
<accession>A0ACC0CD36</accession>
<comment type="caution">
    <text evidence="1">The sequence shown here is derived from an EMBL/GenBank/DDBJ whole genome shotgun (WGS) entry which is preliminary data.</text>
</comment>
<keyword evidence="2" id="KW-1185">Reference proteome</keyword>
<sequence length="980" mass="108681">MTIPMDNNSDNLSRERVQRLFNKNVELENRRRKAAQARIPSDPNAWQQMRENFEAIVLEDHAFSEQHEIEYALWQLHYRRIEELRAHFNAAVASAGSSPSQNGKGPTRGGPDRVTKIRTQFKTFLSEATGFYHDLMLKIRAKYGLPLGYFSDDTDSQIPLSKDGNKSAEVKKGLISCHRCLIYLGDLARYKGLYGEGDSKARDFAAASSYYMQAASLWPSSGNPHHQLAILASYSGDEMVAIYRYFRSLAIDSPFTTARDNLIIAFEKNRQSYTQLLGDAKTSAAKTGSVRTTGKGRGKGEARLPPKDTRQEASLVKEKTSSISEVFKAFNTRFVRLNGILFTRTSLETFGEVFSAVRSDLLELLSSGLDEEYNFGSDAVDCGLAVVRLIAILIFTIHNVNRETENQSYAEILQRSVLLQNAYTAIFEFMGHILERGSQLKDPSGSYLLPGIMIFVEWLASHQDVAVGSELEEKQVNARLFFWNRCITFLNKLLENGSMFIGEDEDETCFVNMSRYDEGETANRLALSEDFELRGFHPLIPAQLILDFSRKHSFGSDGSKEKRARIQRIVAAGKALANVVKVGEEGIYFDMKLKKFVLGFEPQITDDYSLDDYLENPKLTSLEKENQVADQMALAVPHQSQLFMEAEEEDEVIVFKPSMVEKHVDGMVSNTEGLVSAVNAAKVDFGNGVGLVSAGLEGFLLQNGFSSAASMPPTSAVNTSCQHMQPVPPNTSTWPGEQGTLVNGMASLSMIENGLALKSEQQNYLGVMPPAFSASFPQPINFGNGGSYPTQVTESVVPSKFDSVMSTGVESLSVKPSSVASGSLKKNPVSRPLRHLGPPPGFGTVPSKSVDESLPSMSLKNENTVIPPMDDYSWLDGYHLPSVNRSVGFSNTIHHSGQMYGTTSKSNSSMGMVSFPFPGKQASTLQSAVENQKGWQDYQFSEQMKLFQEQQQQLQKGNQQSAVLPQQYQGQSLWEGRFFE</sequence>
<protein>
    <submittedName>
        <fullName evidence="1">Uncharacterized protein</fullName>
    </submittedName>
</protein>
<dbReference type="EMBL" id="CM044701">
    <property type="protein sequence ID" value="KAI5682691.1"/>
    <property type="molecule type" value="Genomic_DNA"/>
</dbReference>
<reference evidence="2" key="1">
    <citation type="journal article" date="2023" name="Nat. Plants">
        <title>Single-cell RNA sequencing provides a high-resolution roadmap for understanding the multicellular compartmentation of specialized metabolism.</title>
        <authorList>
            <person name="Sun S."/>
            <person name="Shen X."/>
            <person name="Li Y."/>
            <person name="Li Y."/>
            <person name="Wang S."/>
            <person name="Li R."/>
            <person name="Zhang H."/>
            <person name="Shen G."/>
            <person name="Guo B."/>
            <person name="Wei J."/>
            <person name="Xu J."/>
            <person name="St-Pierre B."/>
            <person name="Chen S."/>
            <person name="Sun C."/>
        </authorList>
    </citation>
    <scope>NUCLEOTIDE SEQUENCE [LARGE SCALE GENOMIC DNA]</scope>
</reference>
<evidence type="ECO:0000313" key="1">
    <source>
        <dbReference type="EMBL" id="KAI5682691.1"/>
    </source>
</evidence>
<name>A0ACC0CD36_CATRO</name>
<dbReference type="Proteomes" id="UP001060085">
    <property type="component" value="Linkage Group LG01"/>
</dbReference>
<gene>
    <name evidence="1" type="ORF">M9H77_03919</name>
</gene>
<organism evidence="1 2">
    <name type="scientific">Catharanthus roseus</name>
    <name type="common">Madagascar periwinkle</name>
    <name type="synonym">Vinca rosea</name>
    <dbReference type="NCBI Taxonomy" id="4058"/>
    <lineage>
        <taxon>Eukaryota</taxon>
        <taxon>Viridiplantae</taxon>
        <taxon>Streptophyta</taxon>
        <taxon>Embryophyta</taxon>
        <taxon>Tracheophyta</taxon>
        <taxon>Spermatophyta</taxon>
        <taxon>Magnoliopsida</taxon>
        <taxon>eudicotyledons</taxon>
        <taxon>Gunneridae</taxon>
        <taxon>Pentapetalae</taxon>
        <taxon>asterids</taxon>
        <taxon>lamiids</taxon>
        <taxon>Gentianales</taxon>
        <taxon>Apocynaceae</taxon>
        <taxon>Rauvolfioideae</taxon>
        <taxon>Vinceae</taxon>
        <taxon>Catharanthinae</taxon>
        <taxon>Catharanthus</taxon>
    </lineage>
</organism>